<dbReference type="KEGG" id="dosa:Os04g0447100"/>
<dbReference type="AlphaFoldDB" id="C7J135"/>
<feature type="compositionally biased region" description="Gly residues" evidence="1">
    <location>
        <begin position="287"/>
        <end position="297"/>
    </location>
</feature>
<gene>
    <name evidence="2" type="ordered locus">Os04g0447100</name>
</gene>
<sequence>MGADELSLSCTQVEDARVHGAVHHRGAPADERDAPHLQAAQAAHAVHAQDQRAGAADPHQWRRRHRVGLHTRQRLHGDERLRLPGTMAAGPGGPPRRPHPKRHGRGGPEPAARATAAHRGLPVRRRRAAPLVGDLAVVRGVRGGLLPERRGRAGGLRAAVVVRRGRAERARGQARRAVVAAPLDARRPGLPAHHPGVALLGAARGAQLRAVPARWLHPEPPAADAPPGARRGRPRVRAPRRRPAPLLPLGAAQPDADHDVHDRHRHAVHALRRRGVPRGAPRRGVDGRPGGAGGRAGVRGRRAPRRGGDRAAQCRPLPAQPLRRRRAAVRADGAVVRTGHHLPGRAKQRNYIDVIIAICANFSRSLYREKFGRK</sequence>
<feature type="region of interest" description="Disordered" evidence="1">
    <location>
        <begin position="37"/>
        <end position="121"/>
    </location>
</feature>
<feature type="compositionally biased region" description="Basic residues" evidence="1">
    <location>
        <begin position="230"/>
        <end position="243"/>
    </location>
</feature>
<name>C7J135_ORYSJ</name>
<evidence type="ECO:0000256" key="1">
    <source>
        <dbReference type="SAM" id="MobiDB-lite"/>
    </source>
</evidence>
<evidence type="ECO:0000313" key="3">
    <source>
        <dbReference type="Proteomes" id="UP000000763"/>
    </source>
</evidence>
<feature type="compositionally biased region" description="Low complexity" evidence="1">
    <location>
        <begin position="37"/>
        <end position="53"/>
    </location>
</feature>
<accession>C7J135</accession>
<feature type="compositionally biased region" description="Basic residues" evidence="1">
    <location>
        <begin position="263"/>
        <end position="276"/>
    </location>
</feature>
<dbReference type="EMBL" id="AP008210">
    <property type="protein sequence ID" value="BAH92689.1"/>
    <property type="molecule type" value="Genomic_DNA"/>
</dbReference>
<feature type="compositionally biased region" description="Basic residues" evidence="1">
    <location>
        <begin position="96"/>
        <end position="105"/>
    </location>
</feature>
<feature type="compositionally biased region" description="Basic residues" evidence="1">
    <location>
        <begin position="61"/>
        <end position="74"/>
    </location>
</feature>
<proteinExistence type="predicted"/>
<reference evidence="3" key="2">
    <citation type="journal article" date="2008" name="Nucleic Acids Res.">
        <title>The rice annotation project database (RAP-DB): 2008 update.</title>
        <authorList>
            <consortium name="The rice annotation project (RAP)"/>
        </authorList>
    </citation>
    <scope>GENOME REANNOTATION</scope>
    <source>
        <strain evidence="3">cv. Nipponbare</strain>
    </source>
</reference>
<dbReference type="Proteomes" id="UP000000763">
    <property type="component" value="Chromosome 4"/>
</dbReference>
<organism evidence="2 3">
    <name type="scientific">Oryza sativa subsp. japonica</name>
    <name type="common">Rice</name>
    <dbReference type="NCBI Taxonomy" id="39947"/>
    <lineage>
        <taxon>Eukaryota</taxon>
        <taxon>Viridiplantae</taxon>
        <taxon>Streptophyta</taxon>
        <taxon>Embryophyta</taxon>
        <taxon>Tracheophyta</taxon>
        <taxon>Spermatophyta</taxon>
        <taxon>Magnoliopsida</taxon>
        <taxon>Liliopsida</taxon>
        <taxon>Poales</taxon>
        <taxon>Poaceae</taxon>
        <taxon>BOP clade</taxon>
        <taxon>Oryzoideae</taxon>
        <taxon>Oryzeae</taxon>
        <taxon>Oryzinae</taxon>
        <taxon>Oryza</taxon>
        <taxon>Oryza sativa</taxon>
    </lineage>
</organism>
<feature type="region of interest" description="Disordered" evidence="1">
    <location>
        <begin position="214"/>
        <end position="313"/>
    </location>
</feature>
<evidence type="ECO:0000313" key="2">
    <source>
        <dbReference type="EMBL" id="BAH92689.1"/>
    </source>
</evidence>
<reference evidence="2 3" key="1">
    <citation type="journal article" date="2005" name="Nature">
        <title>The map-based sequence of the rice genome.</title>
        <authorList>
            <consortium name="International rice genome sequencing project (IRGSP)"/>
            <person name="Matsumoto T."/>
            <person name="Wu J."/>
            <person name="Kanamori H."/>
            <person name="Katayose Y."/>
            <person name="Fujisawa M."/>
            <person name="Namiki N."/>
            <person name="Mizuno H."/>
            <person name="Yamamoto K."/>
            <person name="Antonio B.A."/>
            <person name="Baba T."/>
            <person name="Sakata K."/>
            <person name="Nagamura Y."/>
            <person name="Aoki H."/>
            <person name="Arikawa K."/>
            <person name="Arita K."/>
            <person name="Bito T."/>
            <person name="Chiden Y."/>
            <person name="Fujitsuka N."/>
            <person name="Fukunaka R."/>
            <person name="Hamada M."/>
            <person name="Harada C."/>
            <person name="Hayashi A."/>
            <person name="Hijishita S."/>
            <person name="Honda M."/>
            <person name="Hosokawa S."/>
            <person name="Ichikawa Y."/>
            <person name="Idonuma A."/>
            <person name="Iijima M."/>
            <person name="Ikeda M."/>
            <person name="Ikeno M."/>
            <person name="Ito K."/>
            <person name="Ito S."/>
            <person name="Ito T."/>
            <person name="Ito Y."/>
            <person name="Ito Y."/>
            <person name="Iwabuchi A."/>
            <person name="Kamiya K."/>
            <person name="Karasawa W."/>
            <person name="Kurita K."/>
            <person name="Katagiri S."/>
            <person name="Kikuta A."/>
            <person name="Kobayashi H."/>
            <person name="Kobayashi N."/>
            <person name="Machita K."/>
            <person name="Maehara T."/>
            <person name="Masukawa M."/>
            <person name="Mizubayashi T."/>
            <person name="Mukai Y."/>
            <person name="Nagasaki H."/>
            <person name="Nagata Y."/>
            <person name="Naito S."/>
            <person name="Nakashima M."/>
            <person name="Nakama Y."/>
            <person name="Nakamichi Y."/>
            <person name="Nakamura M."/>
            <person name="Meguro A."/>
            <person name="Negishi M."/>
            <person name="Ohta I."/>
            <person name="Ohta T."/>
            <person name="Okamoto M."/>
            <person name="Ono N."/>
            <person name="Saji S."/>
            <person name="Sakaguchi M."/>
            <person name="Sakai K."/>
            <person name="Shibata M."/>
            <person name="Shimokawa T."/>
            <person name="Song J."/>
            <person name="Takazaki Y."/>
            <person name="Terasawa K."/>
            <person name="Tsugane M."/>
            <person name="Tsuji K."/>
            <person name="Ueda S."/>
            <person name="Waki K."/>
            <person name="Yamagata H."/>
            <person name="Yamamoto M."/>
            <person name="Yamamoto S."/>
            <person name="Yamane H."/>
            <person name="Yoshiki S."/>
            <person name="Yoshihara R."/>
            <person name="Yukawa K."/>
            <person name="Zhong H."/>
            <person name="Yano M."/>
            <person name="Yuan Q."/>
            <person name="Ouyang S."/>
            <person name="Liu J."/>
            <person name="Jones K.M."/>
            <person name="Gansberger K."/>
            <person name="Moffat K."/>
            <person name="Hill J."/>
            <person name="Bera J."/>
            <person name="Fadrosh D."/>
            <person name="Jin S."/>
            <person name="Johri S."/>
            <person name="Kim M."/>
            <person name="Overton L."/>
            <person name="Reardon M."/>
            <person name="Tsitrin T."/>
            <person name="Vuong H."/>
            <person name="Weaver B."/>
            <person name="Ciecko A."/>
            <person name="Tallon L."/>
            <person name="Jackson J."/>
            <person name="Pai G."/>
            <person name="Aken S.V."/>
            <person name="Utterback T."/>
            <person name="Reidmuller S."/>
            <person name="Feldblyum T."/>
            <person name="Hsiao J."/>
            <person name="Zismann V."/>
            <person name="Iobst S."/>
            <person name="de Vazeille A.R."/>
            <person name="Buell C.R."/>
            <person name="Ying K."/>
            <person name="Li Y."/>
            <person name="Lu T."/>
            <person name="Huang Y."/>
            <person name="Zhao Q."/>
            <person name="Feng Q."/>
            <person name="Zhang L."/>
            <person name="Zhu J."/>
            <person name="Weng Q."/>
            <person name="Mu J."/>
            <person name="Lu Y."/>
            <person name="Fan D."/>
            <person name="Liu Y."/>
            <person name="Guan J."/>
            <person name="Zhang Y."/>
            <person name="Yu S."/>
            <person name="Liu X."/>
            <person name="Zhang Y."/>
            <person name="Hong G."/>
            <person name="Han B."/>
            <person name="Choisne N."/>
            <person name="Demange N."/>
            <person name="Orjeda G."/>
            <person name="Samain S."/>
            <person name="Cattolico L."/>
            <person name="Pelletier E."/>
            <person name="Couloux A."/>
            <person name="Segurens B."/>
            <person name="Wincker P."/>
            <person name="D'Hont A."/>
            <person name="Scarpelli C."/>
            <person name="Weissenbach J."/>
            <person name="Salanoubat M."/>
            <person name="Quetier F."/>
            <person name="Yu Y."/>
            <person name="Kim H.R."/>
            <person name="Rambo T."/>
            <person name="Currie J."/>
            <person name="Collura K."/>
            <person name="Luo M."/>
            <person name="Yang T."/>
            <person name="Ammiraju J.S.S."/>
            <person name="Engler F."/>
            <person name="Soderlund C."/>
            <person name="Wing R.A."/>
            <person name="Palmer L.E."/>
            <person name="de la Bastide M."/>
            <person name="Spiegel L."/>
            <person name="Nascimento L."/>
            <person name="Zutavern T."/>
            <person name="O'Shaughnessy A."/>
            <person name="Dike S."/>
            <person name="Dedhia N."/>
            <person name="Preston R."/>
            <person name="Balija V."/>
            <person name="McCombie W.R."/>
            <person name="Chow T."/>
            <person name="Chen H."/>
            <person name="Chung M."/>
            <person name="Chen C."/>
            <person name="Shaw J."/>
            <person name="Wu H."/>
            <person name="Hsiao K."/>
            <person name="Chao Y."/>
            <person name="Chu M."/>
            <person name="Cheng C."/>
            <person name="Hour A."/>
            <person name="Lee P."/>
            <person name="Lin S."/>
            <person name="Lin Y."/>
            <person name="Liou J."/>
            <person name="Liu S."/>
            <person name="Hsing Y."/>
            <person name="Raghuvanshi S."/>
            <person name="Mohanty A."/>
            <person name="Bharti A.K."/>
            <person name="Gaur A."/>
            <person name="Gupta V."/>
            <person name="Kumar D."/>
            <person name="Ravi V."/>
            <person name="Vij S."/>
            <person name="Kapur A."/>
            <person name="Khurana P."/>
            <person name="Khurana P."/>
            <person name="Khurana J.P."/>
            <person name="Tyagi A.K."/>
            <person name="Gaikwad K."/>
            <person name="Singh A."/>
            <person name="Dalal V."/>
            <person name="Srivastava S."/>
            <person name="Dixit A."/>
            <person name="Pal A.K."/>
            <person name="Ghazi I.A."/>
            <person name="Yadav M."/>
            <person name="Pandit A."/>
            <person name="Bhargava A."/>
            <person name="Sureshbabu K."/>
            <person name="Batra K."/>
            <person name="Sharma T.R."/>
            <person name="Mohapatra T."/>
            <person name="Singh N.K."/>
            <person name="Messing J."/>
            <person name="Nelson A.B."/>
            <person name="Fuks G."/>
            <person name="Kavchok S."/>
            <person name="Keizer G."/>
            <person name="Linton E."/>
            <person name="Llaca V."/>
            <person name="Song R."/>
            <person name="Tanyolac B."/>
            <person name="Young S."/>
            <person name="Ho-Il K."/>
            <person name="Hahn J.H."/>
            <person name="Sangsakoo G."/>
            <person name="Vanavichit A."/>
            <person name="de Mattos Luiz.A.T."/>
            <person name="Zimmer P.D."/>
            <person name="Malone G."/>
            <person name="Dellagostin O."/>
            <person name="de Oliveira A.C."/>
            <person name="Bevan M."/>
            <person name="Bancroft I."/>
            <person name="Minx P."/>
            <person name="Cordum H."/>
            <person name="Wilson R."/>
            <person name="Cheng Z."/>
            <person name="Jin W."/>
            <person name="Jiang J."/>
            <person name="Leong S.A."/>
            <person name="Iwama H."/>
            <person name="Gojobori T."/>
            <person name="Itoh T."/>
            <person name="Niimura Y."/>
            <person name="Fujii Y."/>
            <person name="Habara T."/>
            <person name="Sakai H."/>
            <person name="Sato Y."/>
            <person name="Wilson G."/>
            <person name="Kumar K."/>
            <person name="McCouch S."/>
            <person name="Juretic N."/>
            <person name="Hoen D."/>
            <person name="Wright S."/>
            <person name="Bruskiewich R."/>
            <person name="Bureau T."/>
            <person name="Miyao A."/>
            <person name="Hirochika H."/>
            <person name="Nishikawa T."/>
            <person name="Kadowaki K."/>
            <person name="Sugiura M."/>
            <person name="Burr B."/>
            <person name="Sasaki T."/>
        </authorList>
    </citation>
    <scope>NUCLEOTIDE SEQUENCE [LARGE SCALE GENOMIC DNA]</scope>
    <source>
        <strain evidence="3">cv. Nipponbare</strain>
    </source>
</reference>
<protein>
    <submittedName>
        <fullName evidence="2">Os04g0447100 protein</fullName>
    </submittedName>
</protein>